<keyword evidence="1" id="KW-1133">Transmembrane helix</keyword>
<sequence>MKEQELQETKHRRIPRRWWVVFVLFLLGISWFGWQYHLKLRSDQFQARYISEGKAMAGLHVPLWLDSLGLRDVAQAFDYKVEKLDQVFVHSDEEFAEIAANCDLTYLQNVWFIGPDISPISLKSLDEYEHLTSLRLIGVDLTPYPEFKLQLRSGHQFLYVESCQLNDRIFDEIKSAKSIYTLHLISTNCTDEMLEAFSHLSTPSYVEVIDCPHVTDEGVEALVSNSKSTGLGLTLERLNLTNNIVSTLAEQPSLTSLQMLECGFDEFQAGQVEQLMNRPLSKFVTDVELTAAELDLIWEHLASGQHKSGANLFGIGLIGNELSSTDYDRLVSMTGPLAELQISAASLTPGIVKKLGTISAGTICLYGLPDASLDLLPLASIHELYISDQVLTPEMLKPFRELRIDHVKLRNCILKPDTLNQLGAMRILKLDGVNLPETDGNDLAELNQVSQIVFSQMNLSSEAIDALLDLTSLRSIRFPGSTLPEGSIERLQKEMPQLIFVE</sequence>
<reference evidence="2 3" key="1">
    <citation type="submission" date="2019-02" db="EMBL/GenBank/DDBJ databases">
        <title>Deep-cultivation of Planctomycetes and their phenomic and genomic characterization uncovers novel biology.</title>
        <authorList>
            <person name="Wiegand S."/>
            <person name="Jogler M."/>
            <person name="Boedeker C."/>
            <person name="Pinto D."/>
            <person name="Vollmers J."/>
            <person name="Rivas-Marin E."/>
            <person name="Kohn T."/>
            <person name="Peeters S.H."/>
            <person name="Heuer A."/>
            <person name="Rast P."/>
            <person name="Oberbeckmann S."/>
            <person name="Bunk B."/>
            <person name="Jeske O."/>
            <person name="Meyerdierks A."/>
            <person name="Storesund J.E."/>
            <person name="Kallscheuer N."/>
            <person name="Luecker S."/>
            <person name="Lage O.M."/>
            <person name="Pohl T."/>
            <person name="Merkel B.J."/>
            <person name="Hornburger P."/>
            <person name="Mueller R.-W."/>
            <person name="Bruemmer F."/>
            <person name="Labrenz M."/>
            <person name="Spormann A.M."/>
            <person name="Op den Camp H."/>
            <person name="Overmann J."/>
            <person name="Amann R."/>
            <person name="Jetten M.S.M."/>
            <person name="Mascher T."/>
            <person name="Medema M.H."/>
            <person name="Devos D.P."/>
            <person name="Kaster A.-K."/>
            <person name="Ovreas L."/>
            <person name="Rohde M."/>
            <person name="Galperin M.Y."/>
            <person name="Jogler C."/>
        </authorList>
    </citation>
    <scope>NUCLEOTIDE SEQUENCE [LARGE SCALE GENOMIC DNA]</scope>
    <source>
        <strain evidence="2 3">Pla110</strain>
    </source>
</reference>
<dbReference type="RefSeq" id="WP_144996360.1">
    <property type="nucleotide sequence ID" value="NZ_CP036281.1"/>
</dbReference>
<accession>A0A518CPK9</accession>
<proteinExistence type="predicted"/>
<keyword evidence="1" id="KW-0812">Transmembrane</keyword>
<dbReference type="KEGG" id="plon:Pla110_28890"/>
<evidence type="ECO:0000256" key="1">
    <source>
        <dbReference type="SAM" id="Phobius"/>
    </source>
</evidence>
<evidence type="ECO:0000313" key="3">
    <source>
        <dbReference type="Proteomes" id="UP000317178"/>
    </source>
</evidence>
<gene>
    <name evidence="2" type="ORF">Pla110_28890</name>
</gene>
<protein>
    <recommendedName>
        <fullName evidence="4">Leucine Rich repeats (2 copies)</fullName>
    </recommendedName>
</protein>
<dbReference type="SUPFAM" id="SSF52047">
    <property type="entry name" value="RNI-like"/>
    <property type="match status" value="1"/>
</dbReference>
<evidence type="ECO:0008006" key="4">
    <source>
        <dbReference type="Google" id="ProtNLM"/>
    </source>
</evidence>
<dbReference type="EMBL" id="CP036281">
    <property type="protein sequence ID" value="QDU81152.1"/>
    <property type="molecule type" value="Genomic_DNA"/>
</dbReference>
<dbReference type="Proteomes" id="UP000317178">
    <property type="component" value="Chromosome"/>
</dbReference>
<dbReference type="Gene3D" id="3.80.10.10">
    <property type="entry name" value="Ribonuclease Inhibitor"/>
    <property type="match status" value="2"/>
</dbReference>
<keyword evidence="1" id="KW-0472">Membrane</keyword>
<dbReference type="AlphaFoldDB" id="A0A518CPK9"/>
<keyword evidence="3" id="KW-1185">Reference proteome</keyword>
<dbReference type="InterPro" id="IPR032675">
    <property type="entry name" value="LRR_dom_sf"/>
</dbReference>
<name>A0A518CPK9_9PLAN</name>
<organism evidence="2 3">
    <name type="scientific">Polystyrenella longa</name>
    <dbReference type="NCBI Taxonomy" id="2528007"/>
    <lineage>
        <taxon>Bacteria</taxon>
        <taxon>Pseudomonadati</taxon>
        <taxon>Planctomycetota</taxon>
        <taxon>Planctomycetia</taxon>
        <taxon>Planctomycetales</taxon>
        <taxon>Planctomycetaceae</taxon>
        <taxon>Polystyrenella</taxon>
    </lineage>
</organism>
<feature type="transmembrane region" description="Helical" evidence="1">
    <location>
        <begin position="18"/>
        <end position="36"/>
    </location>
</feature>
<evidence type="ECO:0000313" key="2">
    <source>
        <dbReference type="EMBL" id="QDU81152.1"/>
    </source>
</evidence>